<dbReference type="PANTHER" id="PTHR30349:SF64">
    <property type="entry name" value="PROPHAGE INTEGRASE INTD-RELATED"/>
    <property type="match status" value="1"/>
</dbReference>
<gene>
    <name evidence="8" type="ORF">SAMN05444349_1178</name>
</gene>
<keyword evidence="2" id="KW-0229">DNA integration</keyword>
<dbReference type="RefSeq" id="WP_025076209.1">
    <property type="nucleotide sequence ID" value="NZ_FQVD01000017.1"/>
</dbReference>
<feature type="domain" description="Core-binding (CB)" evidence="7">
    <location>
        <begin position="5"/>
        <end position="85"/>
    </location>
</feature>
<evidence type="ECO:0000259" key="6">
    <source>
        <dbReference type="PROSITE" id="PS51898"/>
    </source>
</evidence>
<proteinExistence type="inferred from homology"/>
<evidence type="ECO:0000259" key="7">
    <source>
        <dbReference type="PROSITE" id="PS51900"/>
    </source>
</evidence>
<dbReference type="InterPro" id="IPR050090">
    <property type="entry name" value="Tyrosine_recombinase_XerCD"/>
</dbReference>
<dbReference type="InterPro" id="IPR044068">
    <property type="entry name" value="CB"/>
</dbReference>
<sequence>MGNLISFMQKVANELQASGNYGTAHVYKSSLNALVAFHGNGHLPFRKVTPEFIKSFETHLRRKGCSWNTVSTYLRTLRAVYNRAIRCHMANYVPHLFKYVYTGTRADRKRALDNGEMAQLLDNSPSGLTTPPYLKKTHALFVLMFMLRGLPFVDLAYLKKSDLKENVLTYRRRKTGRQLSVTLTPEAMILVRRYMNTDPSSPYLFSLITADEGTEVAYREYQLALRNFNYQLTLLKRILGFTSNLSSYTARHTWATMAYYSEVHPGIISEAMGHSSIMVTETYLKPFRNKKIDEANIQVIAFAKQYINPIIA</sequence>
<accession>A0A1M5AZV6</accession>
<dbReference type="InterPro" id="IPR010998">
    <property type="entry name" value="Integrase_recombinase_N"/>
</dbReference>
<evidence type="ECO:0000256" key="1">
    <source>
        <dbReference type="ARBA" id="ARBA00008857"/>
    </source>
</evidence>
<evidence type="ECO:0000256" key="2">
    <source>
        <dbReference type="ARBA" id="ARBA00022908"/>
    </source>
</evidence>
<dbReference type="InterPro" id="IPR013762">
    <property type="entry name" value="Integrase-like_cat_sf"/>
</dbReference>
<dbReference type="SUPFAM" id="SSF56349">
    <property type="entry name" value="DNA breaking-rejoining enzymes"/>
    <property type="match status" value="1"/>
</dbReference>
<organism evidence="8 9">
    <name type="scientific">Bacteroides faecichinchillae</name>
    <dbReference type="NCBI Taxonomy" id="871325"/>
    <lineage>
        <taxon>Bacteria</taxon>
        <taxon>Pseudomonadati</taxon>
        <taxon>Bacteroidota</taxon>
        <taxon>Bacteroidia</taxon>
        <taxon>Bacteroidales</taxon>
        <taxon>Bacteroidaceae</taxon>
        <taxon>Bacteroides</taxon>
    </lineage>
</organism>
<dbReference type="InterPro" id="IPR011010">
    <property type="entry name" value="DNA_brk_join_enz"/>
</dbReference>
<dbReference type="AlphaFoldDB" id="A0A1M5AZV6"/>
<keyword evidence="9" id="KW-1185">Reference proteome</keyword>
<comment type="similarity">
    <text evidence="1">Belongs to the 'phage' integrase family.</text>
</comment>
<feature type="domain" description="Tyr recombinase" evidence="6">
    <location>
        <begin position="107"/>
        <end position="296"/>
    </location>
</feature>
<protein>
    <submittedName>
        <fullName evidence="8">Site-specific recombinase XerD</fullName>
    </submittedName>
</protein>
<dbReference type="Proteomes" id="UP000184436">
    <property type="component" value="Unassembled WGS sequence"/>
</dbReference>
<dbReference type="Pfam" id="PF00589">
    <property type="entry name" value="Phage_integrase"/>
    <property type="match status" value="1"/>
</dbReference>
<keyword evidence="4" id="KW-0233">DNA recombination</keyword>
<dbReference type="PROSITE" id="PS51900">
    <property type="entry name" value="CB"/>
    <property type="match status" value="1"/>
</dbReference>
<evidence type="ECO:0000256" key="5">
    <source>
        <dbReference type="PROSITE-ProRule" id="PRU01248"/>
    </source>
</evidence>
<dbReference type="Pfam" id="PF13102">
    <property type="entry name" value="Phage_int_SAM_5"/>
    <property type="match status" value="1"/>
</dbReference>
<evidence type="ECO:0000313" key="9">
    <source>
        <dbReference type="Proteomes" id="UP000184436"/>
    </source>
</evidence>
<reference evidence="8 9" key="1">
    <citation type="submission" date="2016-11" db="EMBL/GenBank/DDBJ databases">
        <authorList>
            <person name="Jaros S."/>
            <person name="Januszkiewicz K."/>
            <person name="Wedrychowicz H."/>
        </authorList>
    </citation>
    <scope>NUCLEOTIDE SEQUENCE [LARGE SCALE GENOMIC DNA]</scope>
    <source>
        <strain evidence="8 9">DSM 26883</strain>
    </source>
</reference>
<keyword evidence="3 5" id="KW-0238">DNA-binding</keyword>
<dbReference type="EMBL" id="FQVD01000017">
    <property type="protein sequence ID" value="SHF35739.1"/>
    <property type="molecule type" value="Genomic_DNA"/>
</dbReference>
<name>A0A1M5AZV6_9BACE</name>
<dbReference type="InterPro" id="IPR025269">
    <property type="entry name" value="SAM-like_dom"/>
</dbReference>
<dbReference type="GO" id="GO:0015074">
    <property type="term" value="P:DNA integration"/>
    <property type="evidence" value="ECO:0007669"/>
    <property type="project" value="UniProtKB-KW"/>
</dbReference>
<dbReference type="STRING" id="871325.SAMN05444349_1178"/>
<dbReference type="Gene3D" id="1.10.150.130">
    <property type="match status" value="1"/>
</dbReference>
<dbReference type="PANTHER" id="PTHR30349">
    <property type="entry name" value="PHAGE INTEGRASE-RELATED"/>
    <property type="match status" value="1"/>
</dbReference>
<dbReference type="GO" id="GO:0003677">
    <property type="term" value="F:DNA binding"/>
    <property type="evidence" value="ECO:0007669"/>
    <property type="project" value="UniProtKB-UniRule"/>
</dbReference>
<evidence type="ECO:0000256" key="4">
    <source>
        <dbReference type="ARBA" id="ARBA00023172"/>
    </source>
</evidence>
<evidence type="ECO:0000256" key="3">
    <source>
        <dbReference type="ARBA" id="ARBA00023125"/>
    </source>
</evidence>
<dbReference type="InterPro" id="IPR002104">
    <property type="entry name" value="Integrase_catalytic"/>
</dbReference>
<dbReference type="GO" id="GO:0006310">
    <property type="term" value="P:DNA recombination"/>
    <property type="evidence" value="ECO:0007669"/>
    <property type="project" value="UniProtKB-KW"/>
</dbReference>
<dbReference type="Gene3D" id="1.10.443.10">
    <property type="entry name" value="Intergrase catalytic core"/>
    <property type="match status" value="1"/>
</dbReference>
<evidence type="ECO:0000313" key="8">
    <source>
        <dbReference type="EMBL" id="SHF35739.1"/>
    </source>
</evidence>
<dbReference type="PROSITE" id="PS51898">
    <property type="entry name" value="TYR_RECOMBINASE"/>
    <property type="match status" value="1"/>
</dbReference>